<dbReference type="EMBL" id="JBHUCP010000023">
    <property type="protein sequence ID" value="MFD1533128.1"/>
    <property type="molecule type" value="Genomic_DNA"/>
</dbReference>
<proteinExistence type="predicted"/>
<protein>
    <recommendedName>
        <fullName evidence="4">PspA domain-containing protein</fullName>
    </recommendedName>
</protein>
<accession>A0ABW4FSQ2</accession>
<evidence type="ECO:0000256" key="1">
    <source>
        <dbReference type="SAM" id="MobiDB-lite"/>
    </source>
</evidence>
<reference evidence="3" key="1">
    <citation type="journal article" date="2019" name="Int. J. Syst. Evol. Microbiol.">
        <title>The Global Catalogue of Microorganisms (GCM) 10K type strain sequencing project: providing services to taxonomists for standard genome sequencing and annotation.</title>
        <authorList>
            <consortium name="The Broad Institute Genomics Platform"/>
            <consortium name="The Broad Institute Genome Sequencing Center for Infectious Disease"/>
            <person name="Wu L."/>
            <person name="Ma J."/>
        </authorList>
    </citation>
    <scope>NUCLEOTIDE SEQUENCE [LARGE SCALE GENOMIC DNA]</scope>
    <source>
        <strain evidence="3">JCM 12165</strain>
    </source>
</reference>
<evidence type="ECO:0008006" key="4">
    <source>
        <dbReference type="Google" id="ProtNLM"/>
    </source>
</evidence>
<feature type="compositionally biased region" description="Pro residues" evidence="1">
    <location>
        <begin position="1"/>
        <end position="10"/>
    </location>
</feature>
<keyword evidence="3" id="KW-1185">Reference proteome</keyword>
<gene>
    <name evidence="2" type="ORF">ACFSCY_27255</name>
</gene>
<feature type="region of interest" description="Disordered" evidence="1">
    <location>
        <begin position="1"/>
        <end position="37"/>
    </location>
</feature>
<dbReference type="RefSeq" id="WP_343983444.1">
    <property type="nucleotide sequence ID" value="NZ_BAAAJG010000016.1"/>
</dbReference>
<dbReference type="Proteomes" id="UP001597145">
    <property type="component" value="Unassembled WGS sequence"/>
</dbReference>
<comment type="caution">
    <text evidence="2">The sequence shown here is derived from an EMBL/GenBank/DDBJ whole genome shotgun (WGS) entry which is preliminary data.</text>
</comment>
<sequence length="94" mass="9959">MPEPTGPRTPEPVDAEIVPDPTPAPAPPATGYDERGVPSLDYVRDKIEGRYATSIGAAELAEGTAAARSVEEQEAERAAKAKAKLDEIRRSMGN</sequence>
<evidence type="ECO:0000313" key="3">
    <source>
        <dbReference type="Proteomes" id="UP001597145"/>
    </source>
</evidence>
<evidence type="ECO:0000313" key="2">
    <source>
        <dbReference type="EMBL" id="MFD1533128.1"/>
    </source>
</evidence>
<name>A0ABW4FSQ2_9PSEU</name>
<organism evidence="2 3">
    <name type="scientific">Pseudonocardia aurantiaca</name>
    <dbReference type="NCBI Taxonomy" id="75290"/>
    <lineage>
        <taxon>Bacteria</taxon>
        <taxon>Bacillati</taxon>
        <taxon>Actinomycetota</taxon>
        <taxon>Actinomycetes</taxon>
        <taxon>Pseudonocardiales</taxon>
        <taxon>Pseudonocardiaceae</taxon>
        <taxon>Pseudonocardia</taxon>
    </lineage>
</organism>